<protein>
    <submittedName>
        <fullName evidence="2">Uncharacterized protein</fullName>
    </submittedName>
</protein>
<keyword evidence="3" id="KW-1185">Reference proteome</keyword>
<accession>A0A8K0UNG0</accession>
<evidence type="ECO:0000256" key="1">
    <source>
        <dbReference type="SAM" id="MobiDB-lite"/>
    </source>
</evidence>
<feature type="compositionally biased region" description="Low complexity" evidence="1">
    <location>
        <begin position="93"/>
        <end position="111"/>
    </location>
</feature>
<organism evidence="2 3">
    <name type="scientific">Cristinia sonorae</name>
    <dbReference type="NCBI Taxonomy" id="1940300"/>
    <lineage>
        <taxon>Eukaryota</taxon>
        <taxon>Fungi</taxon>
        <taxon>Dikarya</taxon>
        <taxon>Basidiomycota</taxon>
        <taxon>Agaricomycotina</taxon>
        <taxon>Agaricomycetes</taxon>
        <taxon>Agaricomycetidae</taxon>
        <taxon>Agaricales</taxon>
        <taxon>Pleurotineae</taxon>
        <taxon>Stephanosporaceae</taxon>
        <taxon>Cristinia</taxon>
    </lineage>
</organism>
<evidence type="ECO:0000313" key="2">
    <source>
        <dbReference type="EMBL" id="KAH8100110.1"/>
    </source>
</evidence>
<sequence length="146" mass="15071">MPAHPLHMAWRPGPILLVSRPWYQTSAPALKQFPPQTGTSFTWLVNLPANTIFTIVLKDQTGATVFSDVETITAGADDKCLNPSVQDDGKGGTEIPTGTTTSNTSKTAGPTTTPPPGNQQQTGDAVKTAGSFGVAALVGIVGAALL</sequence>
<gene>
    <name evidence="2" type="ORF">BXZ70DRAFT_206551</name>
</gene>
<dbReference type="OrthoDB" id="3362246at2759"/>
<dbReference type="Proteomes" id="UP000813824">
    <property type="component" value="Unassembled WGS sequence"/>
</dbReference>
<reference evidence="2" key="1">
    <citation type="journal article" date="2021" name="New Phytol.">
        <title>Evolutionary innovations through gain and loss of genes in the ectomycorrhizal Boletales.</title>
        <authorList>
            <person name="Wu G."/>
            <person name="Miyauchi S."/>
            <person name="Morin E."/>
            <person name="Kuo A."/>
            <person name="Drula E."/>
            <person name="Varga T."/>
            <person name="Kohler A."/>
            <person name="Feng B."/>
            <person name="Cao Y."/>
            <person name="Lipzen A."/>
            <person name="Daum C."/>
            <person name="Hundley H."/>
            <person name="Pangilinan J."/>
            <person name="Johnson J."/>
            <person name="Barry K."/>
            <person name="LaButti K."/>
            <person name="Ng V."/>
            <person name="Ahrendt S."/>
            <person name="Min B."/>
            <person name="Choi I.G."/>
            <person name="Park H."/>
            <person name="Plett J.M."/>
            <person name="Magnuson J."/>
            <person name="Spatafora J.W."/>
            <person name="Nagy L.G."/>
            <person name="Henrissat B."/>
            <person name="Grigoriev I.V."/>
            <person name="Yang Z.L."/>
            <person name="Xu J."/>
            <person name="Martin F.M."/>
        </authorList>
    </citation>
    <scope>NUCLEOTIDE SEQUENCE</scope>
    <source>
        <strain evidence="2">KKN 215</strain>
    </source>
</reference>
<dbReference type="AlphaFoldDB" id="A0A8K0UNG0"/>
<feature type="region of interest" description="Disordered" evidence="1">
    <location>
        <begin position="78"/>
        <end position="125"/>
    </location>
</feature>
<evidence type="ECO:0000313" key="3">
    <source>
        <dbReference type="Proteomes" id="UP000813824"/>
    </source>
</evidence>
<name>A0A8K0UNG0_9AGAR</name>
<proteinExistence type="predicted"/>
<comment type="caution">
    <text evidence="2">The sequence shown here is derived from an EMBL/GenBank/DDBJ whole genome shotgun (WGS) entry which is preliminary data.</text>
</comment>
<dbReference type="EMBL" id="JAEVFJ010000017">
    <property type="protein sequence ID" value="KAH8100110.1"/>
    <property type="molecule type" value="Genomic_DNA"/>
</dbReference>